<dbReference type="AlphaFoldDB" id="A0A4Q7PSK0"/>
<keyword evidence="1 6" id="KW-0645">Protease</keyword>
<evidence type="ECO:0000259" key="8">
    <source>
        <dbReference type="Pfam" id="PF08439"/>
    </source>
</evidence>
<dbReference type="InterPro" id="IPR042088">
    <property type="entry name" value="OligoPept_F_C"/>
</dbReference>
<keyword evidence="2 6" id="KW-0479">Metal-binding</keyword>
<comment type="caution">
    <text evidence="9">The sequence shown here is derived from an EMBL/GenBank/DDBJ whole genome shotgun (WGS) entry which is preliminary data.</text>
</comment>
<dbReference type="GO" id="GO:0006518">
    <property type="term" value="P:peptide metabolic process"/>
    <property type="evidence" value="ECO:0007669"/>
    <property type="project" value="TreeGrafter"/>
</dbReference>
<dbReference type="Proteomes" id="UP000292927">
    <property type="component" value="Unassembled WGS sequence"/>
</dbReference>
<comment type="function">
    <text evidence="6">Has oligopeptidase activity and degrades a variety of small bioactive peptides.</text>
</comment>
<dbReference type="Pfam" id="PF08439">
    <property type="entry name" value="Peptidase_M3_N"/>
    <property type="match status" value="1"/>
</dbReference>
<dbReference type="NCBIfam" id="TIGR00181">
    <property type="entry name" value="pepF"/>
    <property type="match status" value="1"/>
</dbReference>
<dbReference type="InterPro" id="IPR045090">
    <property type="entry name" value="Pept_M3A_M3B"/>
</dbReference>
<evidence type="ECO:0000259" key="7">
    <source>
        <dbReference type="Pfam" id="PF01432"/>
    </source>
</evidence>
<sequence>MAELMKRKDQREEDTWRLEDLFETDELWEKELSAVESALPVLTGFAGRLGNSAGELKEALDYFYGLYTRLDRLVVYASQRSDEDTGNGFYQDMKMRVQSLAVRAQEAAAFLVPEILGLEEMQVQQWLREDRGLALYGRALQDMMRKKSHVLSREQEELLSSAREVGQSSNIFNVMNNADLKFPSVKDENGEEIPVTHGSYVRLLESRDRSVRKAAFESVYGTYGQFGNTLAATFAANVKEAAFFAKARRYSSARAYFLDDANVPEQVYDSLISSVHQNLPALHDYVALRKKLLGTDELHMYDVYVPVVDVPDKKYSFEEAKQVVFDGLEPLGDEYRSILKEGYENRWIDIYENEGKRSGAYSWGAYGTHPYVLLNYQENLNDVFTLAHEMGHAIHSYYSGGNQPAVYAEYKIFVAEVASTCNEALLIRYLLKKSGDAEERKYLLNHFLEKFRGTLFRQTQFAEFELKAHEKEAKGETLTFEALCSLYLDINQKYFGPSMEEDQEIGREWARIPHFYTPFYVYQYATGFSAAIALSDKILEEGQTAVEKYKEFLKGGCSKDPIDLLKTAGVDLSTPEPVDRALKVFRELLEEFKSLI</sequence>
<keyword evidence="10" id="KW-1185">Reference proteome</keyword>
<dbReference type="EC" id="3.4.24.-" evidence="6"/>
<organism evidence="9 10">
    <name type="scientific">Cuneatibacter caecimuris</name>
    <dbReference type="NCBI Taxonomy" id="1796618"/>
    <lineage>
        <taxon>Bacteria</taxon>
        <taxon>Bacillati</taxon>
        <taxon>Bacillota</taxon>
        <taxon>Clostridia</taxon>
        <taxon>Lachnospirales</taxon>
        <taxon>Lachnospiraceae</taxon>
        <taxon>Cuneatibacter</taxon>
    </lineage>
</organism>
<evidence type="ECO:0000313" key="9">
    <source>
        <dbReference type="EMBL" id="RZT03088.1"/>
    </source>
</evidence>
<name>A0A4Q7PSK0_9FIRM</name>
<dbReference type="CDD" id="cd09608">
    <property type="entry name" value="M3B_PepF"/>
    <property type="match status" value="1"/>
</dbReference>
<dbReference type="PANTHER" id="PTHR11804:SF84">
    <property type="entry name" value="SACCHAROLYSIN"/>
    <property type="match status" value="1"/>
</dbReference>
<dbReference type="GO" id="GO:0046872">
    <property type="term" value="F:metal ion binding"/>
    <property type="evidence" value="ECO:0007669"/>
    <property type="project" value="UniProtKB-UniRule"/>
</dbReference>
<keyword evidence="5 6" id="KW-0482">Metalloprotease</keyword>
<dbReference type="Gene3D" id="1.20.140.70">
    <property type="entry name" value="Oligopeptidase f, N-terminal domain"/>
    <property type="match status" value="1"/>
</dbReference>
<gene>
    <name evidence="9" type="ORF">EV209_1222</name>
</gene>
<comment type="similarity">
    <text evidence="6">Belongs to the peptidase M3B family.</text>
</comment>
<evidence type="ECO:0000256" key="2">
    <source>
        <dbReference type="ARBA" id="ARBA00022723"/>
    </source>
</evidence>
<protein>
    <recommendedName>
        <fullName evidence="6">Oligopeptidase F</fullName>
        <ecNumber evidence="6">3.4.24.-</ecNumber>
    </recommendedName>
</protein>
<dbReference type="Pfam" id="PF01432">
    <property type="entry name" value="Peptidase_M3"/>
    <property type="match status" value="1"/>
</dbReference>
<dbReference type="PANTHER" id="PTHR11804">
    <property type="entry name" value="PROTEASE M3 THIMET OLIGOPEPTIDASE-RELATED"/>
    <property type="match status" value="1"/>
</dbReference>
<comment type="cofactor">
    <cofactor evidence="6">
        <name>Zn(2+)</name>
        <dbReference type="ChEBI" id="CHEBI:29105"/>
    </cofactor>
    <text evidence="6">Binds 1 zinc ion.</text>
</comment>
<feature type="domain" description="Oligopeptidase F N-terminal" evidence="8">
    <location>
        <begin position="114"/>
        <end position="182"/>
    </location>
</feature>
<reference evidence="9 10" key="1">
    <citation type="submission" date="2019-02" db="EMBL/GenBank/DDBJ databases">
        <title>Genomic Encyclopedia of Type Strains, Phase IV (KMG-IV): sequencing the most valuable type-strain genomes for metagenomic binning, comparative biology and taxonomic classification.</title>
        <authorList>
            <person name="Goeker M."/>
        </authorList>
    </citation>
    <scope>NUCLEOTIDE SEQUENCE [LARGE SCALE GENOMIC DNA]</scope>
    <source>
        <strain evidence="9 10">DSM 29486</strain>
    </source>
</reference>
<keyword evidence="4 6" id="KW-0862">Zinc</keyword>
<dbReference type="Gene3D" id="1.10.1370.20">
    <property type="entry name" value="Oligoendopeptidase f, C-terminal domain"/>
    <property type="match status" value="1"/>
</dbReference>
<dbReference type="GO" id="GO:0006508">
    <property type="term" value="P:proteolysis"/>
    <property type="evidence" value="ECO:0007669"/>
    <property type="project" value="UniProtKB-KW"/>
</dbReference>
<proteinExistence type="inferred from homology"/>
<dbReference type="GO" id="GO:0004222">
    <property type="term" value="F:metalloendopeptidase activity"/>
    <property type="evidence" value="ECO:0007669"/>
    <property type="project" value="UniProtKB-UniRule"/>
</dbReference>
<evidence type="ECO:0000256" key="3">
    <source>
        <dbReference type="ARBA" id="ARBA00022801"/>
    </source>
</evidence>
<evidence type="ECO:0000256" key="6">
    <source>
        <dbReference type="RuleBase" id="RU368091"/>
    </source>
</evidence>
<evidence type="ECO:0000256" key="4">
    <source>
        <dbReference type="ARBA" id="ARBA00022833"/>
    </source>
</evidence>
<dbReference type="Gene3D" id="1.10.287.830">
    <property type="entry name" value="putative peptidase helix hairpin domain like"/>
    <property type="match status" value="1"/>
</dbReference>
<evidence type="ECO:0000313" key="10">
    <source>
        <dbReference type="Proteomes" id="UP000292927"/>
    </source>
</evidence>
<dbReference type="SUPFAM" id="SSF55486">
    <property type="entry name" value="Metalloproteases ('zincins'), catalytic domain"/>
    <property type="match status" value="1"/>
</dbReference>
<dbReference type="InterPro" id="IPR001567">
    <property type="entry name" value="Pept_M3A_M3B_dom"/>
</dbReference>
<evidence type="ECO:0000256" key="1">
    <source>
        <dbReference type="ARBA" id="ARBA00022670"/>
    </source>
</evidence>
<evidence type="ECO:0000256" key="5">
    <source>
        <dbReference type="ARBA" id="ARBA00023049"/>
    </source>
</evidence>
<dbReference type="InterPro" id="IPR013647">
    <property type="entry name" value="OligopepF_N_dom"/>
</dbReference>
<dbReference type="InterPro" id="IPR004438">
    <property type="entry name" value="Peptidase_M3B"/>
</dbReference>
<keyword evidence="3 6" id="KW-0378">Hydrolase</keyword>
<feature type="domain" description="Peptidase M3A/M3B catalytic" evidence="7">
    <location>
        <begin position="203"/>
        <end position="583"/>
    </location>
</feature>
<accession>A0A4Q7PSK0</accession>
<dbReference type="EMBL" id="SGXF01000001">
    <property type="protein sequence ID" value="RZT03088.1"/>
    <property type="molecule type" value="Genomic_DNA"/>
</dbReference>